<sequence>MGNIHHLITAHGLERARNLADTKLERQELEIAAAVLADEGESLGICHAGFALTSLPHKNTPERLWRREGHRVTLLVESGCTEKGELIGVPYGSKARMILIYLQTQALRTGSREVELGRSMKAWMTAMGIGAIGGATYKAVTEQAKRISACRLTFFSDQGGARQRDNGAFVDSAIELTGALNDDAQPMLWRETVKLNEAFYHSLIEHPVPVSEAALRTIGNKSLSIDIYVWLAYRLHSLSKPTPVSWQALYAQFGAGCASLRTFKQPFTEALRMALAAYPDARVGVESGCIMLHPSRPPVTKRLAGAVS</sequence>
<evidence type="ECO:0000313" key="1">
    <source>
        <dbReference type="EMBL" id="SMF55473.1"/>
    </source>
</evidence>
<dbReference type="AlphaFoldDB" id="A0A1X7FPH1"/>
<dbReference type="RefSeq" id="WP_085086854.1">
    <property type="nucleotide sequence ID" value="NZ_FXAK01000006.1"/>
</dbReference>
<reference evidence="1 2" key="1">
    <citation type="submission" date="2017-04" db="EMBL/GenBank/DDBJ databases">
        <authorList>
            <person name="Afonso C.L."/>
            <person name="Miller P.J."/>
            <person name="Scott M.A."/>
            <person name="Spackman E."/>
            <person name="Goraichik I."/>
            <person name="Dimitrov K.M."/>
            <person name="Suarez D.L."/>
            <person name="Swayne D.E."/>
        </authorList>
    </citation>
    <scope>NUCLEOTIDE SEQUENCE [LARGE SCALE GENOMIC DNA]</scope>
    <source>
        <strain evidence="1 2">A2P</strain>
    </source>
</reference>
<protein>
    <submittedName>
        <fullName evidence="1">RepA protein</fullName>
    </submittedName>
</protein>
<dbReference type="STRING" id="286727.SAMN02982917_3080"/>
<gene>
    <name evidence="1" type="ORF">SAMN02982917_3080</name>
</gene>
<accession>A0A1X7FPH1</accession>
<name>A0A1X7FPH1_9PROT</name>
<evidence type="ECO:0000313" key="2">
    <source>
        <dbReference type="Proteomes" id="UP000192936"/>
    </source>
</evidence>
<dbReference type="Pfam" id="PF04796">
    <property type="entry name" value="RepA_C"/>
    <property type="match status" value="1"/>
</dbReference>
<organism evidence="1 2">
    <name type="scientific">Azospirillum oryzae</name>
    <dbReference type="NCBI Taxonomy" id="286727"/>
    <lineage>
        <taxon>Bacteria</taxon>
        <taxon>Pseudomonadati</taxon>
        <taxon>Pseudomonadota</taxon>
        <taxon>Alphaproteobacteria</taxon>
        <taxon>Rhodospirillales</taxon>
        <taxon>Azospirillaceae</taxon>
        <taxon>Azospirillum</taxon>
    </lineage>
</organism>
<dbReference type="Proteomes" id="UP000192936">
    <property type="component" value="Unassembled WGS sequence"/>
</dbReference>
<dbReference type="InterPro" id="IPR006881">
    <property type="entry name" value="RepA_C"/>
</dbReference>
<dbReference type="OrthoDB" id="932750at2"/>
<proteinExistence type="predicted"/>
<dbReference type="EMBL" id="FXAK01000006">
    <property type="protein sequence ID" value="SMF55473.1"/>
    <property type="molecule type" value="Genomic_DNA"/>
</dbReference>